<sequence length="292" mass="33024">MKSTIKVLVTGALGQLASSIKLLADQGQTKGLDLVFKTEKELDITDFEAVEKEFKSSNYAYCVNCAGYTAVDKAETEKEIAHQVNVVGARNLAITCKENKVTLIHISTDFIFDGFQETPYVEDDIARPISVYGDTKYKGEQAIVNNTREYFILRTSWLYSEFGHNFMKTMIRLGNERKELSVVFDQVGTPTYALDLAKVIVHLIETENTEYGVYHYSNEGVASWYDFAKTIFDGSNITIDLKPIRSEVYPQPAQRPKFSVLDKSKIKNTFGIEIPHWKDSLQQALEAVNNLE</sequence>
<dbReference type="InterPro" id="IPR005913">
    <property type="entry name" value="dTDP_dehydrorham_reduct"/>
</dbReference>
<dbReference type="GO" id="GO:0019305">
    <property type="term" value="P:dTDP-rhamnose biosynthetic process"/>
    <property type="evidence" value="ECO:0007669"/>
    <property type="project" value="UniProtKB-UniPathway"/>
</dbReference>
<evidence type="ECO:0000259" key="7">
    <source>
        <dbReference type="Pfam" id="PF04321"/>
    </source>
</evidence>
<name>A0A371JLH3_9FLAO</name>
<evidence type="ECO:0000256" key="4">
    <source>
        <dbReference type="ARBA" id="ARBA00017099"/>
    </source>
</evidence>
<evidence type="ECO:0000313" key="9">
    <source>
        <dbReference type="Proteomes" id="UP000261828"/>
    </source>
</evidence>
<dbReference type="NCBIfam" id="TIGR01214">
    <property type="entry name" value="rmlD"/>
    <property type="match status" value="1"/>
</dbReference>
<comment type="caution">
    <text evidence="8">The sequence shown here is derived from an EMBL/GenBank/DDBJ whole genome shotgun (WGS) entry which is preliminary data.</text>
</comment>
<comment type="pathway">
    <text evidence="1 6">Carbohydrate biosynthesis; dTDP-L-rhamnose biosynthesis.</text>
</comment>
<organism evidence="8 9">
    <name type="scientific">Flagellimonas nanhaiensis</name>
    <dbReference type="NCBI Taxonomy" id="2292706"/>
    <lineage>
        <taxon>Bacteria</taxon>
        <taxon>Pseudomonadati</taxon>
        <taxon>Bacteroidota</taxon>
        <taxon>Flavobacteriia</taxon>
        <taxon>Flavobacteriales</taxon>
        <taxon>Flavobacteriaceae</taxon>
        <taxon>Flagellimonas</taxon>
    </lineage>
</organism>
<accession>A0A371JLH3</accession>
<dbReference type="RefSeq" id="WP_116185706.1">
    <property type="nucleotide sequence ID" value="NZ_QTJX01000006.1"/>
</dbReference>
<dbReference type="Gene3D" id="3.40.50.720">
    <property type="entry name" value="NAD(P)-binding Rossmann-like Domain"/>
    <property type="match status" value="1"/>
</dbReference>
<comment type="similarity">
    <text evidence="2 6">Belongs to the dTDP-4-dehydrorhamnose reductase family.</text>
</comment>
<dbReference type="PANTHER" id="PTHR10491:SF4">
    <property type="entry name" value="METHIONINE ADENOSYLTRANSFERASE 2 SUBUNIT BETA"/>
    <property type="match status" value="1"/>
</dbReference>
<gene>
    <name evidence="8" type="primary">rfbD</name>
    <name evidence="8" type="ORF">DX873_17070</name>
</gene>
<proteinExistence type="inferred from homology"/>
<dbReference type="AlphaFoldDB" id="A0A371JLH3"/>
<dbReference type="GO" id="GO:0008831">
    <property type="term" value="F:dTDP-4-dehydrorhamnose reductase activity"/>
    <property type="evidence" value="ECO:0007669"/>
    <property type="project" value="UniProtKB-EC"/>
</dbReference>
<protein>
    <recommendedName>
        <fullName evidence="4 6">dTDP-4-dehydrorhamnose reductase</fullName>
        <ecNumber evidence="3 6">1.1.1.133</ecNumber>
    </recommendedName>
</protein>
<dbReference type="Pfam" id="PF04321">
    <property type="entry name" value="RmlD_sub_bind"/>
    <property type="match status" value="1"/>
</dbReference>
<dbReference type="InterPro" id="IPR029903">
    <property type="entry name" value="RmlD-like-bd"/>
</dbReference>
<evidence type="ECO:0000313" key="8">
    <source>
        <dbReference type="EMBL" id="RDY57861.1"/>
    </source>
</evidence>
<dbReference type="EMBL" id="QTJX01000006">
    <property type="protein sequence ID" value="RDY57861.1"/>
    <property type="molecule type" value="Genomic_DNA"/>
</dbReference>
<keyword evidence="6 8" id="KW-0560">Oxidoreductase</keyword>
<evidence type="ECO:0000256" key="5">
    <source>
        <dbReference type="ARBA" id="ARBA00048200"/>
    </source>
</evidence>
<comment type="function">
    <text evidence="6">Catalyzes the reduction of dTDP-6-deoxy-L-lyxo-4-hexulose to yield dTDP-L-rhamnose.</text>
</comment>
<dbReference type="Gene3D" id="3.90.25.10">
    <property type="entry name" value="UDP-galactose 4-epimerase, domain 1"/>
    <property type="match status" value="1"/>
</dbReference>
<evidence type="ECO:0000256" key="3">
    <source>
        <dbReference type="ARBA" id="ARBA00012929"/>
    </source>
</evidence>
<dbReference type="UniPathway" id="UPA00124"/>
<evidence type="ECO:0000256" key="6">
    <source>
        <dbReference type="RuleBase" id="RU364082"/>
    </source>
</evidence>
<dbReference type="GO" id="GO:0005829">
    <property type="term" value="C:cytosol"/>
    <property type="evidence" value="ECO:0007669"/>
    <property type="project" value="TreeGrafter"/>
</dbReference>
<keyword evidence="9" id="KW-1185">Reference proteome</keyword>
<reference evidence="8 9" key="1">
    <citation type="submission" date="2018-08" db="EMBL/GenBank/DDBJ databases">
        <title>Muricauda nanhaiensis sp. nov., isolated from seawater of the South China Sea.</title>
        <authorList>
            <person name="Dang Y."/>
        </authorList>
    </citation>
    <scope>NUCLEOTIDE SEQUENCE [LARGE SCALE GENOMIC DNA]</scope>
    <source>
        <strain evidence="8 9">SM1704</strain>
    </source>
</reference>
<comment type="catalytic activity">
    <reaction evidence="5">
        <text>dTDP-beta-L-rhamnose + NADP(+) = dTDP-4-dehydro-beta-L-rhamnose + NADPH + H(+)</text>
        <dbReference type="Rhea" id="RHEA:21796"/>
        <dbReference type="ChEBI" id="CHEBI:15378"/>
        <dbReference type="ChEBI" id="CHEBI:57510"/>
        <dbReference type="ChEBI" id="CHEBI:57783"/>
        <dbReference type="ChEBI" id="CHEBI:58349"/>
        <dbReference type="ChEBI" id="CHEBI:62830"/>
        <dbReference type="EC" id="1.1.1.133"/>
    </reaction>
</comment>
<dbReference type="SUPFAM" id="SSF51735">
    <property type="entry name" value="NAD(P)-binding Rossmann-fold domains"/>
    <property type="match status" value="1"/>
</dbReference>
<dbReference type="PANTHER" id="PTHR10491">
    <property type="entry name" value="DTDP-4-DEHYDRORHAMNOSE REDUCTASE"/>
    <property type="match status" value="1"/>
</dbReference>
<evidence type="ECO:0000256" key="1">
    <source>
        <dbReference type="ARBA" id="ARBA00004781"/>
    </source>
</evidence>
<dbReference type="EC" id="1.1.1.133" evidence="3 6"/>
<evidence type="ECO:0000256" key="2">
    <source>
        <dbReference type="ARBA" id="ARBA00010944"/>
    </source>
</evidence>
<feature type="domain" description="RmlD-like substrate binding" evidence="7">
    <location>
        <begin position="6"/>
        <end position="288"/>
    </location>
</feature>
<dbReference type="InterPro" id="IPR036291">
    <property type="entry name" value="NAD(P)-bd_dom_sf"/>
</dbReference>
<dbReference type="OrthoDB" id="9803892at2"/>
<keyword evidence="6" id="KW-0521">NADP</keyword>
<dbReference type="Proteomes" id="UP000261828">
    <property type="component" value="Unassembled WGS sequence"/>
</dbReference>
<dbReference type="CDD" id="cd05254">
    <property type="entry name" value="dTDP_HR_like_SDR_e"/>
    <property type="match status" value="1"/>
</dbReference>